<dbReference type="EMBL" id="BOOA01000035">
    <property type="protein sequence ID" value="GIH26018.1"/>
    <property type="molecule type" value="Genomic_DNA"/>
</dbReference>
<keyword evidence="3" id="KW-1185">Reference proteome</keyword>
<proteinExistence type="predicted"/>
<dbReference type="RefSeq" id="WP_204042714.1">
    <property type="nucleotide sequence ID" value="NZ_BOOA01000035.1"/>
</dbReference>
<gene>
    <name evidence="2" type="ORF">Aph01nite_43280</name>
</gene>
<accession>A0A919QC90</accession>
<dbReference type="Proteomes" id="UP000640052">
    <property type="component" value="Unassembled WGS sequence"/>
</dbReference>
<evidence type="ECO:0000313" key="3">
    <source>
        <dbReference type="Proteomes" id="UP000640052"/>
    </source>
</evidence>
<organism evidence="2 3">
    <name type="scientific">Acrocarpospora phusangensis</name>
    <dbReference type="NCBI Taxonomy" id="1070424"/>
    <lineage>
        <taxon>Bacteria</taxon>
        <taxon>Bacillati</taxon>
        <taxon>Actinomycetota</taxon>
        <taxon>Actinomycetes</taxon>
        <taxon>Streptosporangiales</taxon>
        <taxon>Streptosporangiaceae</taxon>
        <taxon>Acrocarpospora</taxon>
    </lineage>
</organism>
<protein>
    <submittedName>
        <fullName evidence="2">Uncharacterized protein</fullName>
    </submittedName>
</protein>
<name>A0A919QC90_9ACTN</name>
<feature type="region of interest" description="Disordered" evidence="1">
    <location>
        <begin position="84"/>
        <end position="103"/>
    </location>
</feature>
<dbReference type="AlphaFoldDB" id="A0A919QC90"/>
<evidence type="ECO:0000313" key="2">
    <source>
        <dbReference type="EMBL" id="GIH26018.1"/>
    </source>
</evidence>
<sequence length="131" mass="14985">MTLPTYEEAYAKALDRPAFSNGTESECWFESNCYRCVHDAPFQRGTATEGCPLIMVAYMERTPAEWMEKNRSRLGDQYTCIYFRDEDDPGPDEPTPIPDPPGQDALFPRESFERPCRMFADTRPVDAEVVA</sequence>
<evidence type="ECO:0000256" key="1">
    <source>
        <dbReference type="SAM" id="MobiDB-lite"/>
    </source>
</evidence>
<feature type="compositionally biased region" description="Pro residues" evidence="1">
    <location>
        <begin position="92"/>
        <end position="101"/>
    </location>
</feature>
<comment type="caution">
    <text evidence="2">The sequence shown here is derived from an EMBL/GenBank/DDBJ whole genome shotgun (WGS) entry which is preliminary data.</text>
</comment>
<reference evidence="2" key="1">
    <citation type="submission" date="2021-01" db="EMBL/GenBank/DDBJ databases">
        <title>Whole genome shotgun sequence of Acrocarpospora phusangensis NBRC 108782.</title>
        <authorList>
            <person name="Komaki H."/>
            <person name="Tamura T."/>
        </authorList>
    </citation>
    <scope>NUCLEOTIDE SEQUENCE</scope>
    <source>
        <strain evidence="2">NBRC 108782</strain>
    </source>
</reference>